<evidence type="ECO:0000313" key="6">
    <source>
        <dbReference type="Proteomes" id="UP000001744"/>
    </source>
</evidence>
<name>B6K3G2_SCHJY</name>
<feature type="compositionally biased region" description="Low complexity" evidence="2">
    <location>
        <begin position="421"/>
        <end position="438"/>
    </location>
</feature>
<dbReference type="RefSeq" id="XP_002174312.1">
    <property type="nucleotide sequence ID" value="XM_002174276.1"/>
</dbReference>
<dbReference type="InterPro" id="IPR001060">
    <property type="entry name" value="FCH_dom"/>
</dbReference>
<dbReference type="SUPFAM" id="SSF103657">
    <property type="entry name" value="BAR/IMD domain-like"/>
    <property type="match status" value="1"/>
</dbReference>
<feature type="compositionally biased region" description="Basic residues" evidence="2">
    <location>
        <begin position="276"/>
        <end position="298"/>
    </location>
</feature>
<feature type="compositionally biased region" description="Basic and acidic residues" evidence="2">
    <location>
        <begin position="368"/>
        <end position="379"/>
    </location>
</feature>
<dbReference type="GO" id="GO:0006897">
    <property type="term" value="P:endocytosis"/>
    <property type="evidence" value="ECO:0007669"/>
    <property type="project" value="UniProtKB-KW"/>
</dbReference>
<keyword evidence="6" id="KW-1185">Reference proteome</keyword>
<dbReference type="JaponicusDB" id="SJAG_03146">
    <property type="gene designation" value="syp1"/>
</dbReference>
<evidence type="ECO:0000259" key="3">
    <source>
        <dbReference type="SMART" id="SM00055"/>
    </source>
</evidence>
<feature type="compositionally biased region" description="Polar residues" evidence="2">
    <location>
        <begin position="244"/>
        <end position="257"/>
    </location>
</feature>
<reference evidence="4 6" key="1">
    <citation type="journal article" date="2011" name="Science">
        <title>Comparative functional genomics of the fission yeasts.</title>
        <authorList>
            <person name="Rhind N."/>
            <person name="Chen Z."/>
            <person name="Yassour M."/>
            <person name="Thompson D.A."/>
            <person name="Haas B.J."/>
            <person name="Habib N."/>
            <person name="Wapinski I."/>
            <person name="Roy S."/>
            <person name="Lin M.F."/>
            <person name="Heiman D.I."/>
            <person name="Young S.K."/>
            <person name="Furuya K."/>
            <person name="Guo Y."/>
            <person name="Pidoux A."/>
            <person name="Chen H.M."/>
            <person name="Robbertse B."/>
            <person name="Goldberg J.M."/>
            <person name="Aoki K."/>
            <person name="Bayne E.H."/>
            <person name="Berlin A.M."/>
            <person name="Desjardins C.A."/>
            <person name="Dobbs E."/>
            <person name="Dukaj L."/>
            <person name="Fan L."/>
            <person name="FitzGerald M.G."/>
            <person name="French C."/>
            <person name="Gujja S."/>
            <person name="Hansen K."/>
            <person name="Keifenheim D."/>
            <person name="Levin J.Z."/>
            <person name="Mosher R.A."/>
            <person name="Mueller C.A."/>
            <person name="Pfiffner J."/>
            <person name="Priest M."/>
            <person name="Russ C."/>
            <person name="Smialowska A."/>
            <person name="Swoboda P."/>
            <person name="Sykes S.M."/>
            <person name="Vaughn M."/>
            <person name="Vengrova S."/>
            <person name="Yoder R."/>
            <person name="Zeng Q."/>
            <person name="Allshire R."/>
            <person name="Baulcombe D."/>
            <person name="Birren B.W."/>
            <person name="Brown W."/>
            <person name="Ekwall K."/>
            <person name="Kellis M."/>
            <person name="Leatherwood J."/>
            <person name="Levin H."/>
            <person name="Margalit H."/>
            <person name="Martienssen R."/>
            <person name="Nieduszynski C.A."/>
            <person name="Spatafora J.W."/>
            <person name="Friedman N."/>
            <person name="Dalgaard J.Z."/>
            <person name="Baumann P."/>
            <person name="Niki H."/>
            <person name="Regev A."/>
            <person name="Nusbaum C."/>
        </authorList>
    </citation>
    <scope>NUCLEOTIDE SEQUENCE [LARGE SCALE GENOMIC DNA]</scope>
    <source>
        <strain evidence="6">yFS275 / FY16936</strain>
    </source>
</reference>
<dbReference type="CDD" id="cd07650">
    <property type="entry name" value="F-BAR_Syp1p_like"/>
    <property type="match status" value="1"/>
</dbReference>
<dbReference type="PANTHER" id="PTHR23065:SF54">
    <property type="entry name" value="SUPPRESSOR OF YEAST PROFILIN DELETION"/>
    <property type="match status" value="1"/>
</dbReference>
<dbReference type="GO" id="GO:0030479">
    <property type="term" value="C:actin cortical patch"/>
    <property type="evidence" value="ECO:0007669"/>
    <property type="project" value="EnsemblFungi"/>
</dbReference>
<dbReference type="InterPro" id="IPR018808">
    <property type="entry name" value="Muniscin_C"/>
</dbReference>
<feature type="region of interest" description="Disordered" evidence="2">
    <location>
        <begin position="242"/>
        <end position="388"/>
    </location>
</feature>
<dbReference type="eggNOG" id="ENOG502RS0E">
    <property type="taxonomic scope" value="Eukaryota"/>
</dbReference>
<proteinExistence type="predicted"/>
<feature type="region of interest" description="Disordered" evidence="2">
    <location>
        <begin position="418"/>
        <end position="498"/>
    </location>
</feature>
<dbReference type="HOGENOM" id="CLU_011037_0_0_1"/>
<organism evidence="4 6">
    <name type="scientific">Schizosaccharomyces japonicus (strain yFS275 / FY16936)</name>
    <name type="common">Fission yeast</name>
    <dbReference type="NCBI Taxonomy" id="402676"/>
    <lineage>
        <taxon>Eukaryota</taxon>
        <taxon>Fungi</taxon>
        <taxon>Dikarya</taxon>
        <taxon>Ascomycota</taxon>
        <taxon>Taphrinomycotina</taxon>
        <taxon>Schizosaccharomycetes</taxon>
        <taxon>Schizosaccharomycetales</taxon>
        <taxon>Schizosaccharomycetaceae</taxon>
        <taxon>Schizosaccharomyces</taxon>
    </lineage>
</organism>
<dbReference type="OMA" id="ANYHSEM"/>
<evidence type="ECO:0000256" key="2">
    <source>
        <dbReference type="SAM" id="MobiDB-lite"/>
    </source>
</evidence>
<dbReference type="OrthoDB" id="331602at2759"/>
<dbReference type="EMBL" id="KE651167">
    <property type="protein sequence ID" value="EEB08019.1"/>
    <property type="molecule type" value="Genomic_DNA"/>
</dbReference>
<dbReference type="InterPro" id="IPR027267">
    <property type="entry name" value="AH/BAR_dom_sf"/>
</dbReference>
<feature type="compositionally biased region" description="Polar residues" evidence="2">
    <location>
        <begin position="338"/>
        <end position="351"/>
    </location>
</feature>
<evidence type="ECO:0000313" key="5">
    <source>
        <dbReference type="JaponicusDB" id="SJAG_03146"/>
    </source>
</evidence>
<dbReference type="STRING" id="402676.B6K3G2"/>
<dbReference type="GO" id="GO:0030139">
    <property type="term" value="C:endocytic vesicle"/>
    <property type="evidence" value="ECO:0007669"/>
    <property type="project" value="EnsemblFungi"/>
</dbReference>
<dbReference type="Pfam" id="PF10291">
    <property type="entry name" value="muHD"/>
    <property type="match status" value="1"/>
</dbReference>
<dbReference type="CDD" id="cd09264">
    <property type="entry name" value="AP_Syp1_MHD"/>
    <property type="match status" value="1"/>
</dbReference>
<feature type="compositionally biased region" description="Basic and acidic residues" evidence="2">
    <location>
        <begin position="451"/>
        <end position="462"/>
    </location>
</feature>
<dbReference type="PANTHER" id="PTHR23065">
    <property type="entry name" value="PROLINE-SERINE-THREONINE PHOSPHATASE INTERACTING PROTEIN 1"/>
    <property type="match status" value="1"/>
</dbReference>
<dbReference type="Gene3D" id="1.20.1270.60">
    <property type="entry name" value="Arfaptin homology (AH) domain/BAR domain"/>
    <property type="match status" value="1"/>
</dbReference>
<dbReference type="GeneID" id="7048492"/>
<feature type="domain" description="FCH" evidence="3">
    <location>
        <begin position="15"/>
        <end position="100"/>
    </location>
</feature>
<evidence type="ECO:0000256" key="1">
    <source>
        <dbReference type="ARBA" id="ARBA00022583"/>
    </source>
</evidence>
<dbReference type="Pfam" id="PF00611">
    <property type="entry name" value="FCH"/>
    <property type="match status" value="1"/>
</dbReference>
<dbReference type="AlphaFoldDB" id="B6K3G2"/>
<sequence>MDALAKTEYVEAFLPNFAPKDSMTVFRRRLERIRSDNDRLAHWLRERTEIERDYAVRLQKLANSMNEGNVQELSLSDAWLELERDMQLRSKLHNSMAKQLGGQVYKPISEFYTSSPQMASLRELESRLSSVARSMDPSSISKVLRSNKHKRGQSQDGQLMLDNNELISRTAWDSEAPFAFEKLQTVDEERLIMLKQVYLTVSSLENQVGRQLNESSETCMAIFSTISAEEETIRFASETVKNGAVQQDASPVARTQHSSSSRKEESPEERPARAPSKFKSRMNKLFRRKTVMIGKKKHSSESQAPLSSRKAAAGRIAPSSSLHSNSDDDAHSVPEASSLMTNGTRSVNINPAANHIENEQQQQSTQQQEHREQPTHTEHSSVPSSSAVTTLPQYVDVPQPNARSDASQVAVKTQAERASLAAPSISESSINASSSPMSVNINPTPVVQESPEERDAALERVSHALRQVPSVSRRTRSSDSTSRLTSPLSSPSTEMPMGMHIPPRSRSTLSIHSNSSVENFQPRIPELPNVPKLSSAIVAQVNGLWKGNQLQRAECDGSVYLVWRNPESVGSDKKCSVRLFSPQTLSSLVPTHTGVQLGNEPNSLDMPTSLIMTPTQVAKFQVPLEGSVLQNTLPLLVMQKWKHEETVSSMVAFVLRNPLYNNSAENYAVDKLSLLVSLGENVIVKSCRSSPAGEFSRKTSKLRVNFNDVTVPDTGLKVVARFEIEPNGVTRVPTIEYRMQLKHANVIESLVQVFSTPENVMRSSTVNSLEGAYDAQVVPTLYTTVARQFFSL</sequence>
<dbReference type="Proteomes" id="UP000001744">
    <property type="component" value="Unassembled WGS sequence"/>
</dbReference>
<dbReference type="SMART" id="SM00055">
    <property type="entry name" value="FCH"/>
    <property type="match status" value="1"/>
</dbReference>
<gene>
    <name evidence="5" type="primary">syp1</name>
    <name evidence="4" type="ORF">SJAG_03146</name>
</gene>
<dbReference type="InterPro" id="IPR049609">
    <property type="entry name" value="Syp1-like_MHD"/>
</dbReference>
<keyword evidence="1" id="KW-0254">Endocytosis</keyword>
<protein>
    <submittedName>
        <fullName evidence="4">Cytoskeletal protein Syp1</fullName>
    </submittedName>
</protein>
<dbReference type="VEuPathDB" id="FungiDB:SJAG_03146"/>
<evidence type="ECO:0000313" key="4">
    <source>
        <dbReference type="EMBL" id="EEB08019.1"/>
    </source>
</evidence>
<accession>B6K3G2</accession>
<feature type="compositionally biased region" description="Low complexity" evidence="2">
    <location>
        <begin position="468"/>
        <end position="493"/>
    </location>
</feature>
<feature type="compositionally biased region" description="Basic and acidic residues" evidence="2">
    <location>
        <begin position="261"/>
        <end position="272"/>
    </location>
</feature>